<comment type="caution">
    <text evidence="1">The sequence shown here is derived from an EMBL/GenBank/DDBJ whole genome shotgun (WGS) entry which is preliminary data.</text>
</comment>
<evidence type="ECO:0000313" key="1">
    <source>
        <dbReference type="EMBL" id="HIR50135.1"/>
    </source>
</evidence>
<name>A0A9D1DGD7_9FIRM</name>
<dbReference type="EMBL" id="DVHE01000016">
    <property type="protein sequence ID" value="HIR50135.1"/>
    <property type="molecule type" value="Genomic_DNA"/>
</dbReference>
<sequence>MIISASRRTDIPTYYSEWFFNRIKAGYVLVRNPMHAHQISKISLTPDVVDGIVFWTKNPTPMLDKLHLLKDYTYYFQFTLNAYGQDVEAAIPSKNNQIVPAFQRLSDLIGPDRVIWRYDPIFLTQTYTPAYHTHYFEELAKRLSRYTRKCTISFLDFYRHTARNMAGLSLQNFPLEMQEALAKNLAEIARSYGLKMDTCAEKMDLQQYGIEHARCIDDRLFGKLLSCPLKVGKDKNQRLECGCIESMDIGAYSTCRNGCLYCYANLSQKTVGANASKHNPHSPLLVGEVGPEDKITERKMYPCTMNQTQLEWIST</sequence>
<reference evidence="1" key="1">
    <citation type="submission" date="2020-10" db="EMBL/GenBank/DDBJ databases">
        <authorList>
            <person name="Gilroy R."/>
        </authorList>
    </citation>
    <scope>NUCLEOTIDE SEQUENCE</scope>
    <source>
        <strain evidence="1">ChiBcec15-4380</strain>
    </source>
</reference>
<proteinExistence type="predicted"/>
<dbReference type="Pfam" id="PF08902">
    <property type="entry name" value="DUF1848"/>
    <property type="match status" value="1"/>
</dbReference>
<organism evidence="1 2">
    <name type="scientific">Candidatus Avoscillospira avicola</name>
    <dbReference type="NCBI Taxonomy" id="2840706"/>
    <lineage>
        <taxon>Bacteria</taxon>
        <taxon>Bacillati</taxon>
        <taxon>Bacillota</taxon>
        <taxon>Clostridia</taxon>
        <taxon>Eubacteriales</taxon>
        <taxon>Oscillospiraceae</taxon>
        <taxon>Oscillospiraceae incertae sedis</taxon>
        <taxon>Candidatus Avoscillospira</taxon>
    </lineage>
</organism>
<dbReference type="AlphaFoldDB" id="A0A9D1DGD7"/>
<accession>A0A9D1DGD7</accession>
<dbReference type="InterPro" id="IPR014998">
    <property type="entry name" value="DUF1848"/>
</dbReference>
<evidence type="ECO:0000313" key="2">
    <source>
        <dbReference type="Proteomes" id="UP000824239"/>
    </source>
</evidence>
<gene>
    <name evidence="1" type="ORF">IAA53_02420</name>
</gene>
<dbReference type="Proteomes" id="UP000824239">
    <property type="component" value="Unassembled WGS sequence"/>
</dbReference>
<protein>
    <submittedName>
        <fullName evidence="1">DUF1848 domain-containing protein</fullName>
    </submittedName>
</protein>
<reference evidence="1" key="2">
    <citation type="journal article" date="2021" name="PeerJ">
        <title>Extensive microbial diversity within the chicken gut microbiome revealed by metagenomics and culture.</title>
        <authorList>
            <person name="Gilroy R."/>
            <person name="Ravi A."/>
            <person name="Getino M."/>
            <person name="Pursley I."/>
            <person name="Horton D.L."/>
            <person name="Alikhan N.F."/>
            <person name="Baker D."/>
            <person name="Gharbi K."/>
            <person name="Hall N."/>
            <person name="Watson M."/>
            <person name="Adriaenssens E.M."/>
            <person name="Foster-Nyarko E."/>
            <person name="Jarju S."/>
            <person name="Secka A."/>
            <person name="Antonio M."/>
            <person name="Oren A."/>
            <person name="Chaudhuri R.R."/>
            <person name="La Ragione R."/>
            <person name="Hildebrand F."/>
            <person name="Pallen M.J."/>
        </authorList>
    </citation>
    <scope>NUCLEOTIDE SEQUENCE</scope>
    <source>
        <strain evidence="1">ChiBcec15-4380</strain>
    </source>
</reference>